<keyword evidence="1" id="KW-0732">Signal</keyword>
<dbReference type="Proteomes" id="UP000602198">
    <property type="component" value="Unassembled WGS sequence"/>
</dbReference>
<name>A0ABS1MAS1_9NOCA</name>
<feature type="chain" id="PRO_5045250972" description="Secreted protein" evidence="1">
    <location>
        <begin position="30"/>
        <end position="157"/>
    </location>
</feature>
<evidence type="ECO:0008006" key="4">
    <source>
        <dbReference type="Google" id="ProtNLM"/>
    </source>
</evidence>
<protein>
    <recommendedName>
        <fullName evidence="4">Secreted protein</fullName>
    </recommendedName>
</protein>
<proteinExistence type="predicted"/>
<dbReference type="RefSeq" id="WP_201951568.1">
    <property type="nucleotide sequence ID" value="NZ_JAERRJ010000010.1"/>
</dbReference>
<reference evidence="2 3" key="1">
    <citation type="submission" date="2021-01" db="EMBL/GenBank/DDBJ databases">
        <title>WGS of actinomycetes isolated from Thailand.</title>
        <authorList>
            <person name="Thawai C."/>
        </authorList>
    </citation>
    <scope>NUCLEOTIDE SEQUENCE [LARGE SCALE GENOMIC DNA]</scope>
    <source>
        <strain evidence="2 3">LPG 2</strain>
    </source>
</reference>
<evidence type="ECO:0000313" key="3">
    <source>
        <dbReference type="Proteomes" id="UP000602198"/>
    </source>
</evidence>
<evidence type="ECO:0000313" key="2">
    <source>
        <dbReference type="EMBL" id="MBL1077707.1"/>
    </source>
</evidence>
<keyword evidence="3" id="KW-1185">Reference proteome</keyword>
<comment type="caution">
    <text evidence="2">The sequence shown here is derived from an EMBL/GenBank/DDBJ whole genome shotgun (WGS) entry which is preliminary data.</text>
</comment>
<feature type="signal peptide" evidence="1">
    <location>
        <begin position="1"/>
        <end position="29"/>
    </location>
</feature>
<organism evidence="2 3">
    <name type="scientific">Nocardia acididurans</name>
    <dbReference type="NCBI Taxonomy" id="2802282"/>
    <lineage>
        <taxon>Bacteria</taxon>
        <taxon>Bacillati</taxon>
        <taxon>Actinomycetota</taxon>
        <taxon>Actinomycetes</taxon>
        <taxon>Mycobacteriales</taxon>
        <taxon>Nocardiaceae</taxon>
        <taxon>Nocardia</taxon>
    </lineage>
</organism>
<evidence type="ECO:0000256" key="1">
    <source>
        <dbReference type="SAM" id="SignalP"/>
    </source>
</evidence>
<sequence>MPLGRLGTLTAAAALATATLIGTSAPASASNYIPVELPLTTTGADGLGCSGDVWAIGNVYPDGDVAGTVDLNVRGWLKVFGVPAPWCSVTATVNWHNLDTGASGWGSVFLGSGNGTPFFWLAPQAGNVRLVTGAGRVAFSLNTNFPHSPSETTFTVY</sequence>
<gene>
    <name evidence="2" type="ORF">JK358_25220</name>
</gene>
<accession>A0ABS1MAS1</accession>
<dbReference type="EMBL" id="JAERRJ010000010">
    <property type="protein sequence ID" value="MBL1077707.1"/>
    <property type="molecule type" value="Genomic_DNA"/>
</dbReference>